<evidence type="ECO:0008006" key="3">
    <source>
        <dbReference type="Google" id="ProtNLM"/>
    </source>
</evidence>
<sequence>MRLTAALSILPELYCAIQVALFPTFRDVWLNPILIFDVFRVFMTHVWVKFADPTNEGGRVVKEGLITPHATGIVLDLGAGHGHTVDFLDRQQVTTYIALEPNGDMHTLLRQRAAAAGYLESDGSLIVLSCSAENIQMILERIGRGTHPVDTIVSVLTMCTIPSPQRTMRRLVRDVLKSGGEFLYYEHVLSPRSDVAWWQKFWAPLWSLFFDGCRMDRPSHLLVEEMRDIDIDGKETSMWREGRSWGKLGESEENLWWHQAGRFVKR</sequence>
<dbReference type="SUPFAM" id="SSF53335">
    <property type="entry name" value="S-adenosyl-L-methionine-dependent methyltransferases"/>
    <property type="match status" value="1"/>
</dbReference>
<dbReference type="Proteomes" id="UP001049176">
    <property type="component" value="Chromosome 3"/>
</dbReference>
<dbReference type="InterPro" id="IPR052356">
    <property type="entry name" value="Thiol_S-MT"/>
</dbReference>
<protein>
    <recommendedName>
        <fullName evidence="3">Methyltransferase domain-containing protein</fullName>
    </recommendedName>
</protein>
<dbReference type="AlphaFoldDB" id="A0A9P7S4I9"/>
<dbReference type="Gene3D" id="3.40.50.150">
    <property type="entry name" value="Vaccinia Virus protein VP39"/>
    <property type="match status" value="1"/>
</dbReference>
<dbReference type="PANTHER" id="PTHR45036">
    <property type="entry name" value="METHYLTRANSFERASE LIKE 7B"/>
    <property type="match status" value="1"/>
</dbReference>
<keyword evidence="2" id="KW-1185">Reference proteome</keyword>
<dbReference type="InterPro" id="IPR029063">
    <property type="entry name" value="SAM-dependent_MTases_sf"/>
</dbReference>
<dbReference type="CDD" id="cd02440">
    <property type="entry name" value="AdoMet_MTases"/>
    <property type="match status" value="1"/>
</dbReference>
<dbReference type="Pfam" id="PF13489">
    <property type="entry name" value="Methyltransf_23"/>
    <property type="match status" value="1"/>
</dbReference>
<reference evidence="1" key="1">
    <citation type="journal article" date="2021" name="Genome Biol. Evol.">
        <title>The assembled and annotated genome of the fairy-ring fungus Marasmius oreades.</title>
        <authorList>
            <person name="Hiltunen M."/>
            <person name="Ament-Velasquez S.L."/>
            <person name="Johannesson H."/>
        </authorList>
    </citation>
    <scope>NUCLEOTIDE SEQUENCE</scope>
    <source>
        <strain evidence="1">03SP1</strain>
    </source>
</reference>
<dbReference type="RefSeq" id="XP_043011533.1">
    <property type="nucleotide sequence ID" value="XM_043150445.1"/>
</dbReference>
<accession>A0A9P7S4I9</accession>
<proteinExistence type="predicted"/>
<organism evidence="1 2">
    <name type="scientific">Marasmius oreades</name>
    <name type="common">fairy-ring Marasmius</name>
    <dbReference type="NCBI Taxonomy" id="181124"/>
    <lineage>
        <taxon>Eukaryota</taxon>
        <taxon>Fungi</taxon>
        <taxon>Dikarya</taxon>
        <taxon>Basidiomycota</taxon>
        <taxon>Agaricomycotina</taxon>
        <taxon>Agaricomycetes</taxon>
        <taxon>Agaricomycetidae</taxon>
        <taxon>Agaricales</taxon>
        <taxon>Marasmiineae</taxon>
        <taxon>Marasmiaceae</taxon>
        <taxon>Marasmius</taxon>
    </lineage>
</organism>
<dbReference type="EMBL" id="CM032183">
    <property type="protein sequence ID" value="KAG7095063.1"/>
    <property type="molecule type" value="Genomic_DNA"/>
</dbReference>
<dbReference type="GeneID" id="66074929"/>
<evidence type="ECO:0000313" key="1">
    <source>
        <dbReference type="EMBL" id="KAG7095063.1"/>
    </source>
</evidence>
<dbReference type="PANTHER" id="PTHR45036:SF1">
    <property type="entry name" value="METHYLTRANSFERASE LIKE 7A"/>
    <property type="match status" value="1"/>
</dbReference>
<name>A0A9P7S4I9_9AGAR</name>
<dbReference type="OrthoDB" id="540004at2759"/>
<comment type="caution">
    <text evidence="1">The sequence shown here is derived from an EMBL/GenBank/DDBJ whole genome shotgun (WGS) entry which is preliminary data.</text>
</comment>
<gene>
    <name evidence="1" type="ORF">E1B28_005853</name>
</gene>
<dbReference type="KEGG" id="more:E1B28_005853"/>
<evidence type="ECO:0000313" key="2">
    <source>
        <dbReference type="Proteomes" id="UP001049176"/>
    </source>
</evidence>